<feature type="non-terminal residue" evidence="2">
    <location>
        <position position="101"/>
    </location>
</feature>
<proteinExistence type="predicted"/>
<evidence type="ECO:0000313" key="2">
    <source>
        <dbReference type="EMBL" id="KAJ1731467.1"/>
    </source>
</evidence>
<dbReference type="Proteomes" id="UP001143981">
    <property type="component" value="Unassembled WGS sequence"/>
</dbReference>
<comment type="caution">
    <text evidence="2">The sequence shown here is derived from an EMBL/GenBank/DDBJ whole genome shotgun (WGS) entry which is preliminary data.</text>
</comment>
<protein>
    <submittedName>
        <fullName evidence="2">Uncharacterized protein</fullName>
    </submittedName>
</protein>
<keyword evidence="3" id="KW-1185">Reference proteome</keyword>
<accession>A0A9W7YDX5</accession>
<feature type="compositionally biased region" description="Basic and acidic residues" evidence="1">
    <location>
        <begin position="28"/>
        <end position="37"/>
    </location>
</feature>
<evidence type="ECO:0000256" key="1">
    <source>
        <dbReference type="SAM" id="MobiDB-lite"/>
    </source>
</evidence>
<sequence length="101" mass="11460">MHVERLDSTIVSAVVNRKPDELPAAACHKPDDIDYARPVHKPPAPLPQYQYQKPDEATPAYNPQKSNEYQGYKPPPFPDLNYRFTKQLPKLPPGAQVQKPN</sequence>
<gene>
    <name evidence="2" type="ORF">LPJ61_002522</name>
</gene>
<feature type="region of interest" description="Disordered" evidence="1">
    <location>
        <begin position="22"/>
        <end position="101"/>
    </location>
</feature>
<dbReference type="AlphaFoldDB" id="A0A9W7YDX5"/>
<dbReference type="EMBL" id="JANBOI010000326">
    <property type="protein sequence ID" value="KAJ1731467.1"/>
    <property type="molecule type" value="Genomic_DNA"/>
</dbReference>
<reference evidence="2" key="1">
    <citation type="submission" date="2022-07" db="EMBL/GenBank/DDBJ databases">
        <title>Phylogenomic reconstructions and comparative analyses of Kickxellomycotina fungi.</title>
        <authorList>
            <person name="Reynolds N.K."/>
            <person name="Stajich J.E."/>
            <person name="Barry K."/>
            <person name="Grigoriev I.V."/>
            <person name="Crous P."/>
            <person name="Smith M.E."/>
        </authorList>
    </citation>
    <scope>NUCLEOTIDE SEQUENCE</scope>
    <source>
        <strain evidence="2">BCRC 34381</strain>
    </source>
</reference>
<organism evidence="2 3">
    <name type="scientific">Coemansia biformis</name>
    <dbReference type="NCBI Taxonomy" id="1286918"/>
    <lineage>
        <taxon>Eukaryota</taxon>
        <taxon>Fungi</taxon>
        <taxon>Fungi incertae sedis</taxon>
        <taxon>Zoopagomycota</taxon>
        <taxon>Kickxellomycotina</taxon>
        <taxon>Kickxellomycetes</taxon>
        <taxon>Kickxellales</taxon>
        <taxon>Kickxellaceae</taxon>
        <taxon>Coemansia</taxon>
    </lineage>
</organism>
<name>A0A9W7YDX5_9FUNG</name>
<evidence type="ECO:0000313" key="3">
    <source>
        <dbReference type="Proteomes" id="UP001143981"/>
    </source>
</evidence>